<evidence type="ECO:0000256" key="2">
    <source>
        <dbReference type="ARBA" id="ARBA00009809"/>
    </source>
</evidence>
<accession>A0A9D4X4B2</accession>
<evidence type="ECO:0000256" key="1">
    <source>
        <dbReference type="ARBA" id="ARBA00001412"/>
    </source>
</evidence>
<dbReference type="InterPro" id="IPR001944">
    <property type="entry name" value="Glycoside_Hdrlase_35"/>
</dbReference>
<dbReference type="PRINTS" id="PR00742">
    <property type="entry name" value="GLHYDRLASE35"/>
</dbReference>
<dbReference type="Gene3D" id="3.20.20.80">
    <property type="entry name" value="Glycosidases"/>
    <property type="match status" value="1"/>
</dbReference>
<reference evidence="5 6" key="1">
    <citation type="journal article" date="2022" name="Nat. Genet.">
        <title>Improved pea reference genome and pan-genome highlight genomic features and evolutionary characteristics.</title>
        <authorList>
            <person name="Yang T."/>
            <person name="Liu R."/>
            <person name="Luo Y."/>
            <person name="Hu S."/>
            <person name="Wang D."/>
            <person name="Wang C."/>
            <person name="Pandey M.K."/>
            <person name="Ge S."/>
            <person name="Xu Q."/>
            <person name="Li N."/>
            <person name="Li G."/>
            <person name="Huang Y."/>
            <person name="Saxena R.K."/>
            <person name="Ji Y."/>
            <person name="Li M."/>
            <person name="Yan X."/>
            <person name="He Y."/>
            <person name="Liu Y."/>
            <person name="Wang X."/>
            <person name="Xiang C."/>
            <person name="Varshney R.K."/>
            <person name="Ding H."/>
            <person name="Gao S."/>
            <person name="Zong X."/>
        </authorList>
    </citation>
    <scope>NUCLEOTIDE SEQUENCE [LARGE SCALE GENOMIC DNA]</scope>
    <source>
        <strain evidence="5 6">cv. Zhongwan 6</strain>
    </source>
</reference>
<dbReference type="PANTHER" id="PTHR23421">
    <property type="entry name" value="BETA-GALACTOSIDASE RELATED"/>
    <property type="match status" value="1"/>
</dbReference>
<dbReference type="SUPFAM" id="SSF51445">
    <property type="entry name" value="(Trans)glycosidases"/>
    <property type="match status" value="1"/>
</dbReference>
<dbReference type="GO" id="GO:0005975">
    <property type="term" value="P:carbohydrate metabolic process"/>
    <property type="evidence" value="ECO:0007669"/>
    <property type="project" value="InterPro"/>
</dbReference>
<dbReference type="Pfam" id="PF01301">
    <property type="entry name" value="Glyco_hydro_35"/>
    <property type="match status" value="1"/>
</dbReference>
<dbReference type="EC" id="3.2.1.23" evidence="3"/>
<comment type="caution">
    <text evidence="5">The sequence shown here is derived from an EMBL/GenBank/DDBJ whole genome shotgun (WGS) entry which is preliminary data.</text>
</comment>
<keyword evidence="6" id="KW-1185">Reference proteome</keyword>
<evidence type="ECO:0000313" key="5">
    <source>
        <dbReference type="EMBL" id="KAI5413951.1"/>
    </source>
</evidence>
<gene>
    <name evidence="5" type="ORF">KIW84_058195</name>
</gene>
<evidence type="ECO:0000256" key="3">
    <source>
        <dbReference type="ARBA" id="ARBA00012756"/>
    </source>
</evidence>
<name>A0A9D4X4B2_PEA</name>
<dbReference type="Gramene" id="Psat05G0819500-T1">
    <property type="protein sequence ID" value="KAI5413951.1"/>
    <property type="gene ID" value="KIW84_058195"/>
</dbReference>
<feature type="domain" description="Glycoside hydrolase 35 catalytic" evidence="4">
    <location>
        <begin position="37"/>
        <end position="113"/>
    </location>
</feature>
<dbReference type="Proteomes" id="UP001058974">
    <property type="component" value="Chromosome 5"/>
</dbReference>
<protein>
    <recommendedName>
        <fullName evidence="3">beta-galactosidase</fullName>
        <ecNumber evidence="3">3.2.1.23</ecNumber>
    </recommendedName>
</protein>
<comment type="catalytic activity">
    <reaction evidence="1">
        <text>Hydrolysis of terminal non-reducing beta-D-galactose residues in beta-D-galactosides.</text>
        <dbReference type="EC" id="3.2.1.23"/>
    </reaction>
</comment>
<dbReference type="AlphaFoldDB" id="A0A9D4X4B2"/>
<proteinExistence type="inferred from homology"/>
<sequence length="355" mass="40254">MKFLFHMIIKLSPLMDKEGYYFMAPFITPEVLLRCDTDLIQKAKEGGLDVIQTYVFWNGHEPSPGKYYFEGNHDLVKFIKLVQQAGLYVHLRIGPYACAEWNFGGFPVWLNITNLAKASQMQPAIKPARMELQVRMPIAIKSYVESVSPLSLPDRLKSGWNVEKRIMSDESLTKKTEEARINAEEVSALAAAAVNHSMGSYQKQNPAAPHQVRRQTSTMLQIVPAGNQCLDVQNHNILQPIQHQSVHDQIGRACSKNRSESASYFKNAWKSFSFPVVPCSISSQFKNLSKSALTSTIPLLPNPNSDKSVCNKSNAKRDTQRIIQPYLSDISDYLHTNPAAKQQSNRERKFHSWWK</sequence>
<evidence type="ECO:0000259" key="4">
    <source>
        <dbReference type="Pfam" id="PF01301"/>
    </source>
</evidence>
<dbReference type="EMBL" id="JAMSHJ010000005">
    <property type="protein sequence ID" value="KAI5413951.1"/>
    <property type="molecule type" value="Genomic_DNA"/>
</dbReference>
<comment type="similarity">
    <text evidence="2">Belongs to the glycosyl hydrolase 35 family.</text>
</comment>
<dbReference type="InterPro" id="IPR017853">
    <property type="entry name" value="GH"/>
</dbReference>
<organism evidence="5 6">
    <name type="scientific">Pisum sativum</name>
    <name type="common">Garden pea</name>
    <name type="synonym">Lathyrus oleraceus</name>
    <dbReference type="NCBI Taxonomy" id="3888"/>
    <lineage>
        <taxon>Eukaryota</taxon>
        <taxon>Viridiplantae</taxon>
        <taxon>Streptophyta</taxon>
        <taxon>Embryophyta</taxon>
        <taxon>Tracheophyta</taxon>
        <taxon>Spermatophyta</taxon>
        <taxon>Magnoliopsida</taxon>
        <taxon>eudicotyledons</taxon>
        <taxon>Gunneridae</taxon>
        <taxon>Pentapetalae</taxon>
        <taxon>rosids</taxon>
        <taxon>fabids</taxon>
        <taxon>Fabales</taxon>
        <taxon>Fabaceae</taxon>
        <taxon>Papilionoideae</taxon>
        <taxon>50 kb inversion clade</taxon>
        <taxon>NPAAA clade</taxon>
        <taxon>Hologalegina</taxon>
        <taxon>IRL clade</taxon>
        <taxon>Fabeae</taxon>
        <taxon>Lathyrus</taxon>
    </lineage>
</organism>
<evidence type="ECO:0000313" key="6">
    <source>
        <dbReference type="Proteomes" id="UP001058974"/>
    </source>
</evidence>
<dbReference type="InterPro" id="IPR031330">
    <property type="entry name" value="Gly_Hdrlase_35_cat"/>
</dbReference>
<dbReference type="GO" id="GO:0004565">
    <property type="term" value="F:beta-galactosidase activity"/>
    <property type="evidence" value="ECO:0007669"/>
    <property type="project" value="UniProtKB-EC"/>
</dbReference>